<dbReference type="PATRIC" id="fig|997872.3.peg.190"/>
<evidence type="ECO:0000256" key="2">
    <source>
        <dbReference type="ARBA" id="ARBA00022692"/>
    </source>
</evidence>
<reference evidence="6 7" key="1">
    <citation type="submission" date="2013-03" db="EMBL/GenBank/DDBJ databases">
        <title>The Genome Sequence of Atopobium minutum 10063974.</title>
        <authorList>
            <consortium name="The Broad Institute Genome Sequencing Platform"/>
            <person name="Earl A."/>
            <person name="Ward D."/>
            <person name="Feldgarden M."/>
            <person name="Gevers D."/>
            <person name="Lambert T."/>
            <person name="Marvaud J.-C."/>
            <person name="Courvalin P."/>
            <person name="Walker B."/>
            <person name="Young S.K."/>
            <person name="Zeng Q."/>
            <person name="Gargeya S."/>
            <person name="Fitzgerald M."/>
            <person name="Haas B."/>
            <person name="Abouelleil A."/>
            <person name="Alvarado L."/>
            <person name="Arachchi H.M."/>
            <person name="Berlin A.M."/>
            <person name="Chapman S.B."/>
            <person name="Dewar J."/>
            <person name="Goldberg J."/>
            <person name="Griggs A."/>
            <person name="Gujja S."/>
            <person name="Hansen M."/>
            <person name="Howarth C."/>
            <person name="Imamovic A."/>
            <person name="Larimer J."/>
            <person name="McCowan C."/>
            <person name="Murphy C."/>
            <person name="Neiman D."/>
            <person name="Pearson M."/>
            <person name="Priest M."/>
            <person name="Roberts A."/>
            <person name="Saif S."/>
            <person name="Shea T."/>
            <person name="Sisk P."/>
            <person name="Sykes S."/>
            <person name="Wortman J."/>
            <person name="Nusbaum C."/>
            <person name="Birren B."/>
        </authorList>
    </citation>
    <scope>NUCLEOTIDE SEQUENCE [LARGE SCALE GENOMIC DNA]</scope>
    <source>
        <strain evidence="6 7">10063974</strain>
    </source>
</reference>
<feature type="transmembrane region" description="Helical" evidence="5">
    <location>
        <begin position="89"/>
        <end position="109"/>
    </location>
</feature>
<dbReference type="InterPro" id="IPR006480">
    <property type="entry name" value="Phage_holin_4_1"/>
</dbReference>
<dbReference type="HOGENOM" id="CLU_1861093_0_0_11"/>
<dbReference type="TCDB" id="1.E.19.4.2">
    <property type="family name" value="the clostridium difficile tcde holin (tcde holin) family"/>
</dbReference>
<evidence type="ECO:0000256" key="3">
    <source>
        <dbReference type="ARBA" id="ARBA00022989"/>
    </source>
</evidence>
<dbReference type="Pfam" id="PF05105">
    <property type="entry name" value="Phage_holin_4_1"/>
    <property type="match status" value="1"/>
</dbReference>
<comment type="caution">
    <text evidence="6">The sequence shown here is derived from an EMBL/GenBank/DDBJ whole genome shotgun (WGS) entry which is preliminary data.</text>
</comment>
<dbReference type="RefSeq" id="WP_002562963.1">
    <property type="nucleotide sequence ID" value="NZ_KB822533.1"/>
</dbReference>
<gene>
    <name evidence="6" type="ORF">HMPREF1091_00188</name>
</gene>
<feature type="transmembrane region" description="Helical" evidence="5">
    <location>
        <begin position="20"/>
        <end position="43"/>
    </location>
</feature>
<dbReference type="Proteomes" id="UP000012651">
    <property type="component" value="Unassembled WGS sequence"/>
</dbReference>
<name>N2BVM5_9ACTN</name>
<dbReference type="NCBIfam" id="TIGR01593">
    <property type="entry name" value="holin_tox_secr"/>
    <property type="match status" value="1"/>
</dbReference>
<accession>N2BVM5</accession>
<dbReference type="EMBL" id="AGXC01000001">
    <property type="protein sequence ID" value="EMZ42630.1"/>
    <property type="molecule type" value="Genomic_DNA"/>
</dbReference>
<dbReference type="OrthoDB" id="3194818at2"/>
<organism evidence="6 7">
    <name type="scientific">Atopobium minutum 10063974</name>
    <dbReference type="NCBI Taxonomy" id="997872"/>
    <lineage>
        <taxon>Bacteria</taxon>
        <taxon>Bacillati</taxon>
        <taxon>Actinomycetota</taxon>
        <taxon>Coriobacteriia</taxon>
        <taxon>Coriobacteriales</taxon>
        <taxon>Atopobiaceae</taxon>
        <taxon>Atopobium</taxon>
    </lineage>
</organism>
<evidence type="ECO:0000256" key="1">
    <source>
        <dbReference type="ARBA" id="ARBA00004141"/>
    </source>
</evidence>
<proteinExistence type="predicted"/>
<keyword evidence="7" id="KW-1185">Reference proteome</keyword>
<evidence type="ECO:0000313" key="6">
    <source>
        <dbReference type="EMBL" id="EMZ42630.1"/>
    </source>
</evidence>
<keyword evidence="3 5" id="KW-1133">Transmembrane helix</keyword>
<dbReference type="AlphaFoldDB" id="N2BVM5"/>
<evidence type="ECO:0000256" key="5">
    <source>
        <dbReference type="SAM" id="Phobius"/>
    </source>
</evidence>
<evidence type="ECO:0000256" key="4">
    <source>
        <dbReference type="ARBA" id="ARBA00023136"/>
    </source>
</evidence>
<keyword evidence="2 5" id="KW-0812">Transmembrane</keyword>
<keyword evidence="4 5" id="KW-0472">Membrane</keyword>
<protein>
    <submittedName>
        <fullName evidence="6">Toxin secretion/phage lysis holin</fullName>
    </submittedName>
</protein>
<feature type="transmembrane region" description="Helical" evidence="5">
    <location>
        <begin position="64"/>
        <end position="83"/>
    </location>
</feature>
<comment type="subcellular location">
    <subcellularLocation>
        <location evidence="1">Membrane</location>
        <topology evidence="1">Multi-pass membrane protein</topology>
    </subcellularLocation>
</comment>
<sequence length="137" mass="14517">MTIPYFIDVYLAQVRDSQQVKVALTAVLILMLIDVLMGSICAASNHQYASSRAREGIIHKGSELCLILLGVVVDGALTGGLNLGTQTPVLLGICVALICAEVASILEIIGSINPELANNAVFKLLKTVQDSAEKSEH</sequence>
<dbReference type="GO" id="GO:0016020">
    <property type="term" value="C:membrane"/>
    <property type="evidence" value="ECO:0007669"/>
    <property type="project" value="UniProtKB-SubCell"/>
</dbReference>
<evidence type="ECO:0000313" key="7">
    <source>
        <dbReference type="Proteomes" id="UP000012651"/>
    </source>
</evidence>